<reference evidence="5 6" key="1">
    <citation type="submission" date="2019-03" db="EMBL/GenBank/DDBJ databases">
        <title>Genomic Encyclopedia of Archaeal and Bacterial Type Strains, Phase II (KMG-II): from individual species to whole genera.</title>
        <authorList>
            <person name="Goeker M."/>
        </authorList>
    </citation>
    <scope>NUCLEOTIDE SEQUENCE [LARGE SCALE GENOMIC DNA]</scope>
    <source>
        <strain evidence="5 6">DSM 15388</strain>
    </source>
</reference>
<evidence type="ECO:0000256" key="3">
    <source>
        <dbReference type="ARBA" id="ARBA00038502"/>
    </source>
</evidence>
<dbReference type="RefSeq" id="WP_132704311.1">
    <property type="nucleotide sequence ID" value="NZ_SLZR01000040.1"/>
</dbReference>
<keyword evidence="1 5" id="KW-0808">Transferase</keyword>
<dbReference type="InterPro" id="IPR051531">
    <property type="entry name" value="N-acetyltransferase"/>
</dbReference>
<dbReference type="PANTHER" id="PTHR43792">
    <property type="entry name" value="GNAT FAMILY, PUTATIVE (AFU_ORTHOLOGUE AFUA_3G00765)-RELATED-RELATED"/>
    <property type="match status" value="1"/>
</dbReference>
<dbReference type="InterPro" id="IPR016181">
    <property type="entry name" value="Acyl_CoA_acyltransferase"/>
</dbReference>
<dbReference type="SUPFAM" id="SSF55729">
    <property type="entry name" value="Acyl-CoA N-acyltransferases (Nat)"/>
    <property type="match status" value="1"/>
</dbReference>
<evidence type="ECO:0000313" key="5">
    <source>
        <dbReference type="EMBL" id="TCS34786.1"/>
    </source>
</evidence>
<name>A0A4R3HTU1_9GAMM</name>
<dbReference type="PANTHER" id="PTHR43792:SF8">
    <property type="entry name" value="[RIBOSOMAL PROTEIN US5]-ALANINE N-ACETYLTRANSFERASE"/>
    <property type="match status" value="1"/>
</dbReference>
<dbReference type="Gene3D" id="3.40.630.30">
    <property type="match status" value="1"/>
</dbReference>
<dbReference type="InterPro" id="IPR000182">
    <property type="entry name" value="GNAT_dom"/>
</dbReference>
<evidence type="ECO:0000256" key="2">
    <source>
        <dbReference type="ARBA" id="ARBA00023315"/>
    </source>
</evidence>
<evidence type="ECO:0000256" key="1">
    <source>
        <dbReference type="ARBA" id="ARBA00022679"/>
    </source>
</evidence>
<evidence type="ECO:0000313" key="6">
    <source>
        <dbReference type="Proteomes" id="UP000295793"/>
    </source>
</evidence>
<dbReference type="Proteomes" id="UP000295793">
    <property type="component" value="Unassembled WGS sequence"/>
</dbReference>
<comment type="similarity">
    <text evidence="3">Belongs to the acetyltransferase family. RimJ subfamily.</text>
</comment>
<organism evidence="5 6">
    <name type="scientific">Reinekea marinisedimentorum</name>
    <dbReference type="NCBI Taxonomy" id="230495"/>
    <lineage>
        <taxon>Bacteria</taxon>
        <taxon>Pseudomonadati</taxon>
        <taxon>Pseudomonadota</taxon>
        <taxon>Gammaproteobacteria</taxon>
        <taxon>Oceanospirillales</taxon>
        <taxon>Saccharospirillaceae</taxon>
        <taxon>Reinekea</taxon>
    </lineage>
</organism>
<dbReference type="AlphaFoldDB" id="A0A4R3HTU1"/>
<dbReference type="OrthoDB" id="9801669at2"/>
<accession>A0A4R3HTU1</accession>
<dbReference type="Pfam" id="PF13302">
    <property type="entry name" value="Acetyltransf_3"/>
    <property type="match status" value="1"/>
</dbReference>
<keyword evidence="6" id="KW-1185">Reference proteome</keyword>
<keyword evidence="2" id="KW-0012">Acyltransferase</keyword>
<dbReference type="PROSITE" id="PS51186">
    <property type="entry name" value="GNAT"/>
    <property type="match status" value="1"/>
</dbReference>
<dbReference type="EMBL" id="SLZR01000040">
    <property type="protein sequence ID" value="TCS34786.1"/>
    <property type="molecule type" value="Genomic_DNA"/>
</dbReference>
<comment type="caution">
    <text evidence="5">The sequence shown here is derived from an EMBL/GenBank/DDBJ whole genome shotgun (WGS) entry which is preliminary data.</text>
</comment>
<proteinExistence type="inferred from homology"/>
<protein>
    <submittedName>
        <fullName evidence="5">RimJ/RimL family protein N-acetyltransferase</fullName>
    </submittedName>
</protein>
<sequence>MRLPVASDAELIYELYATDSDVTKYLAWKPHKSLSETNEFVQSRIQEWKDETRFTWCIESDSSQLKGLISCKPQSESSYSVSYVVGKQFWGQGIGTKAAKELVNYLINQPSVYRVEAFCDTGNIGSSKVLEKLGMEFEGVAKRRANVPNLSIEPQDCLQYALTM</sequence>
<evidence type="ECO:0000259" key="4">
    <source>
        <dbReference type="PROSITE" id="PS51186"/>
    </source>
</evidence>
<dbReference type="GO" id="GO:0016747">
    <property type="term" value="F:acyltransferase activity, transferring groups other than amino-acyl groups"/>
    <property type="evidence" value="ECO:0007669"/>
    <property type="project" value="InterPro"/>
</dbReference>
<feature type="domain" description="N-acetyltransferase" evidence="4">
    <location>
        <begin position="1"/>
        <end position="164"/>
    </location>
</feature>
<gene>
    <name evidence="5" type="ORF">BCF53_1406</name>
</gene>